<feature type="coiled-coil region" evidence="1">
    <location>
        <begin position="405"/>
        <end position="477"/>
    </location>
</feature>
<keyword evidence="1" id="KW-0175">Coiled coil</keyword>
<protein>
    <submittedName>
        <fullName evidence="2">Uncharacterized protein</fullName>
    </submittedName>
</protein>
<reference evidence="2 3" key="1">
    <citation type="submission" date="2013-07" db="EMBL/GenBank/DDBJ databases">
        <authorList>
            <person name="Weinstock G."/>
            <person name="Sodergren E."/>
            <person name="Wylie T."/>
            <person name="Fulton L."/>
            <person name="Fulton R."/>
            <person name="Fronick C."/>
            <person name="O'Laughlin M."/>
            <person name="Godfrey J."/>
            <person name="Miner T."/>
            <person name="Herter B."/>
            <person name="Appelbaum E."/>
            <person name="Cordes M."/>
            <person name="Lek S."/>
            <person name="Wollam A."/>
            <person name="Pepin K.H."/>
            <person name="Palsikar V.B."/>
            <person name="Mitreva M."/>
            <person name="Wilson R.K."/>
        </authorList>
    </citation>
    <scope>NUCLEOTIDE SEQUENCE [LARGE SCALE GENOMIC DNA]</scope>
    <source>
        <strain evidence="2 3">ATCC 27760</strain>
    </source>
</reference>
<evidence type="ECO:0000313" key="3">
    <source>
        <dbReference type="Proteomes" id="UP000016662"/>
    </source>
</evidence>
<dbReference type="STRING" id="411473.RUMCAL_03042"/>
<dbReference type="PATRIC" id="fig|411473.3.peg.2558"/>
<evidence type="ECO:0000313" key="2">
    <source>
        <dbReference type="EMBL" id="ERJ88982.1"/>
    </source>
</evidence>
<gene>
    <name evidence="2" type="ORF">RUMCAL_03042</name>
</gene>
<dbReference type="EMBL" id="AWVF01000394">
    <property type="protein sequence ID" value="ERJ88982.1"/>
    <property type="molecule type" value="Genomic_DNA"/>
</dbReference>
<organism evidence="2 3">
    <name type="scientific">Ruminococcus callidus ATCC 27760</name>
    <dbReference type="NCBI Taxonomy" id="411473"/>
    <lineage>
        <taxon>Bacteria</taxon>
        <taxon>Bacillati</taxon>
        <taxon>Bacillota</taxon>
        <taxon>Clostridia</taxon>
        <taxon>Eubacteriales</taxon>
        <taxon>Oscillospiraceae</taxon>
        <taxon>Ruminococcus</taxon>
    </lineage>
</organism>
<dbReference type="Proteomes" id="UP000016662">
    <property type="component" value="Unassembled WGS sequence"/>
</dbReference>
<comment type="caution">
    <text evidence="2">The sequence shown here is derived from an EMBL/GenBank/DDBJ whole genome shotgun (WGS) entry which is preliminary data.</text>
</comment>
<dbReference type="HOGENOM" id="CLU_422039_0_0_9"/>
<sequence length="649" mass="74925">MYMKYQTTNLQPTKRYPTYQFHARTAQKKLPAEQVFCICVLETLHWLRSRLKKFSSLPEDICTPEPAQYEAFSMQQLHSFHSSVGAAVDVIYLENRGLWSFQITEPDIGANLGTPQERPAVSGRIFETEISFLLCKDDVEVGVRTICSEPSDSTAPCEVFRPMIIPALAQNPHVGFLKNGFLLNGKAMEIRKKSDIAYFDALCHAADFDMPLVVVADSGTVQKKLDLEQLDVSAVPKLQSFSAELSAHNDMLHFYDRNVQMNEAESTVTKNLQQPLNRRVKRHVSSKMKLKPEAASPAKAETTEKLPVFPFEKLAEKLLGFGVVCFVEHRCLEEFSRKYKLALQEGDMLILRHGSTAERYSYAQYARDMDGFSRQRKQELRQMLKRGAFTFGRILFHSDARLAVLQDSQQETLSLEERCRILQQENDELKNQLKDFTQQNTDMRMNGEQLRIYQKQLAEKEAELERRNAAYRVLEQEYDSKKNSYQQSTEIVQFYREKADIAATFPTDKEAIPEWAEKHFSDSLIFTQRARNSLRKFSSKLDLAVICDGILYLSAYGKFRQGNLSEELLELYGQRYCWDVSRCGAETLRVHREDYLAQVDDRKYLLDMHIKYGIKAKGLARLYFCWNEELQKIVLGYLPSHLPTLKNPT</sequence>
<dbReference type="eggNOG" id="ENOG50324DE">
    <property type="taxonomic scope" value="Bacteria"/>
</dbReference>
<evidence type="ECO:0000256" key="1">
    <source>
        <dbReference type="SAM" id="Coils"/>
    </source>
</evidence>
<dbReference type="AlphaFoldDB" id="U2K9P5"/>
<name>U2K9P5_9FIRM</name>
<accession>U2K9P5</accession>
<keyword evidence="3" id="KW-1185">Reference proteome</keyword>
<proteinExistence type="predicted"/>